<dbReference type="Pfam" id="PF03466">
    <property type="entry name" value="LysR_substrate"/>
    <property type="match status" value="1"/>
</dbReference>
<dbReference type="InterPro" id="IPR005119">
    <property type="entry name" value="LysR_subst-bd"/>
</dbReference>
<keyword evidence="4" id="KW-0010">Activator</keyword>
<dbReference type="EMBL" id="APPV01000013">
    <property type="protein sequence ID" value="ENV59141.1"/>
    <property type="molecule type" value="Genomic_DNA"/>
</dbReference>
<dbReference type="SUPFAM" id="SSF46785">
    <property type="entry name" value="Winged helix' DNA-binding domain"/>
    <property type="match status" value="1"/>
</dbReference>
<evidence type="ECO:0000256" key="4">
    <source>
        <dbReference type="ARBA" id="ARBA00023159"/>
    </source>
</evidence>
<evidence type="ECO:0000256" key="1">
    <source>
        <dbReference type="ARBA" id="ARBA00009437"/>
    </source>
</evidence>
<evidence type="ECO:0000256" key="2">
    <source>
        <dbReference type="ARBA" id="ARBA00023015"/>
    </source>
</evidence>
<dbReference type="Gene3D" id="3.40.190.290">
    <property type="match status" value="1"/>
</dbReference>
<organism evidence="7 8">
    <name type="scientific">Acinetobacter soli NIPH 2899</name>
    <dbReference type="NCBI Taxonomy" id="1217677"/>
    <lineage>
        <taxon>Bacteria</taxon>
        <taxon>Pseudomonadati</taxon>
        <taxon>Pseudomonadota</taxon>
        <taxon>Gammaproteobacteria</taxon>
        <taxon>Moraxellales</taxon>
        <taxon>Moraxellaceae</taxon>
        <taxon>Acinetobacter</taxon>
    </lineage>
</organism>
<keyword evidence="5" id="KW-0804">Transcription</keyword>
<comment type="caution">
    <text evidence="7">The sequence shown here is derived from an EMBL/GenBank/DDBJ whole genome shotgun (WGS) entry which is preliminary data.</text>
</comment>
<dbReference type="InterPro" id="IPR036388">
    <property type="entry name" value="WH-like_DNA-bd_sf"/>
</dbReference>
<dbReference type="PANTHER" id="PTHR30293:SF0">
    <property type="entry name" value="NITROGEN ASSIMILATION REGULATORY PROTEIN NAC"/>
    <property type="match status" value="1"/>
</dbReference>
<name>A0ABN0JU77_9GAMM</name>
<keyword evidence="3" id="KW-0238">DNA-binding</keyword>
<evidence type="ECO:0000256" key="5">
    <source>
        <dbReference type="ARBA" id="ARBA00023163"/>
    </source>
</evidence>
<evidence type="ECO:0000313" key="8">
    <source>
        <dbReference type="Proteomes" id="UP000018433"/>
    </source>
</evidence>
<dbReference type="SUPFAM" id="SSF53850">
    <property type="entry name" value="Periplasmic binding protein-like II"/>
    <property type="match status" value="1"/>
</dbReference>
<dbReference type="PROSITE" id="PS50931">
    <property type="entry name" value="HTH_LYSR"/>
    <property type="match status" value="1"/>
</dbReference>
<dbReference type="PANTHER" id="PTHR30293">
    <property type="entry name" value="TRANSCRIPTIONAL REGULATORY PROTEIN NAC-RELATED"/>
    <property type="match status" value="1"/>
</dbReference>
<proteinExistence type="inferred from homology"/>
<dbReference type="Pfam" id="PF00126">
    <property type="entry name" value="HTH_1"/>
    <property type="match status" value="1"/>
</dbReference>
<keyword evidence="2" id="KW-0805">Transcription regulation</keyword>
<protein>
    <recommendedName>
        <fullName evidence="6">HTH lysR-type domain-containing protein</fullName>
    </recommendedName>
</protein>
<keyword evidence="8" id="KW-1185">Reference proteome</keyword>
<dbReference type="InterPro" id="IPR036390">
    <property type="entry name" value="WH_DNA-bd_sf"/>
</dbReference>
<accession>A0ABN0JU77</accession>
<evidence type="ECO:0000259" key="6">
    <source>
        <dbReference type="PROSITE" id="PS50931"/>
    </source>
</evidence>
<dbReference type="Proteomes" id="UP000018433">
    <property type="component" value="Unassembled WGS sequence"/>
</dbReference>
<dbReference type="Gene3D" id="1.10.10.10">
    <property type="entry name" value="Winged helix-like DNA-binding domain superfamily/Winged helix DNA-binding domain"/>
    <property type="match status" value="1"/>
</dbReference>
<sequence>MSETLRMEIKQIKYFSTVVEAGSIGKAAQKLDVGASAISQQITKLEQELSIRLLQRNAFGVTPTPAGLAFLKHSQLILRQINFAIDAAHSARLSGHVSLGFPPTISALIGIPLMKLMSERYPDIRLEIVETLSGNLIQSINSRQLDIAIIFTHEIDKQWAIQPLVKEQMYLMARKEVLIKHGLSDCLQTGIIQSQQIGDIPLVLPRQRHSLRKLLEHKIGQLNVVYEIDGLHLLMDSLIHLDLASVRPGSACLQKYKHQIQLLKVIDPEIERINYLVSLAEEELSPAALAAKSAIKACVKELIRAQIWPCSELIL</sequence>
<feature type="domain" description="HTH lysR-type" evidence="6">
    <location>
        <begin position="7"/>
        <end position="64"/>
    </location>
</feature>
<evidence type="ECO:0000256" key="3">
    <source>
        <dbReference type="ARBA" id="ARBA00023125"/>
    </source>
</evidence>
<evidence type="ECO:0000313" key="7">
    <source>
        <dbReference type="EMBL" id="ENV59141.1"/>
    </source>
</evidence>
<comment type="similarity">
    <text evidence="1">Belongs to the LysR transcriptional regulatory family.</text>
</comment>
<gene>
    <name evidence="7" type="ORF">F950_03218</name>
</gene>
<reference evidence="7 8" key="1">
    <citation type="submission" date="2013-02" db="EMBL/GenBank/DDBJ databases">
        <title>The Genome Sequence of Acinetobacter soli NIPH 2899.</title>
        <authorList>
            <consortium name="The Broad Institute Genome Sequencing Platform"/>
            <consortium name="The Broad Institute Genome Sequencing Center for Infectious Disease"/>
            <person name="Cerqueira G."/>
            <person name="Feldgarden M."/>
            <person name="Courvalin P."/>
            <person name="Perichon B."/>
            <person name="Grillot-Courvalin C."/>
            <person name="Clermont D."/>
            <person name="Rocha E."/>
            <person name="Yoon E.-J."/>
            <person name="Nemec A."/>
            <person name="Walker B."/>
            <person name="Young S.K."/>
            <person name="Zeng Q."/>
            <person name="Gargeya S."/>
            <person name="Fitzgerald M."/>
            <person name="Haas B."/>
            <person name="Abouelleil A."/>
            <person name="Alvarado L."/>
            <person name="Arachchi H.M."/>
            <person name="Berlin A.M."/>
            <person name="Chapman S.B."/>
            <person name="Dewar J."/>
            <person name="Goldberg J."/>
            <person name="Griggs A."/>
            <person name="Gujja S."/>
            <person name="Hansen M."/>
            <person name="Howarth C."/>
            <person name="Imamovic A."/>
            <person name="Larimer J."/>
            <person name="McCowan C."/>
            <person name="Murphy C."/>
            <person name="Neiman D."/>
            <person name="Pearson M."/>
            <person name="Priest M."/>
            <person name="Roberts A."/>
            <person name="Saif S."/>
            <person name="Shea T."/>
            <person name="Sisk P."/>
            <person name="Sykes S."/>
            <person name="Wortman J."/>
            <person name="Nusbaum C."/>
            <person name="Birren B."/>
        </authorList>
    </citation>
    <scope>NUCLEOTIDE SEQUENCE [LARGE SCALE GENOMIC DNA]</scope>
    <source>
        <strain evidence="7 8">NIPH 2899</strain>
    </source>
</reference>
<dbReference type="InterPro" id="IPR000847">
    <property type="entry name" value="LysR_HTH_N"/>
</dbReference>